<dbReference type="AlphaFoldDB" id="A0A0S1SXK8"/>
<dbReference type="GO" id="GO:0003917">
    <property type="term" value="F:DNA topoisomerase type I (single strand cut, ATP-independent) activity"/>
    <property type="evidence" value="ECO:0007669"/>
    <property type="project" value="UniProtKB-UniRule"/>
</dbReference>
<comment type="function">
    <text evidence="8">Releases the supercoiling and torsional tension of DNA, which is introduced during the DNA replication and transcription, by transiently cleaving and rejoining one strand of the DNA duplex. Introduces a single-strand break via transesterification at a target site in duplex DNA. The scissile phosphodiester is attacked by the catalytic tyrosine of the enzyme, resulting in the formation of a DNA-(5'-phosphotyrosyl)-enzyme intermediate and the expulsion of a 3'-OH DNA strand. The free DNA strand then undergoes passage around the unbroken strand, thus removing DNA supercoils. Finally, in the religation step, the DNA 3'-OH attacks the covalent intermediate to expel the active-site tyrosine and restore the DNA phosphodiester backbone.</text>
</comment>
<keyword evidence="4" id="KW-0460">Magnesium</keyword>
<dbReference type="SMART" id="SM00437">
    <property type="entry name" value="TOP1Ac"/>
    <property type="match status" value="1"/>
</dbReference>
<dbReference type="PRINTS" id="PR00417">
    <property type="entry name" value="PRTPISMRASEI"/>
</dbReference>
<evidence type="ECO:0000256" key="6">
    <source>
        <dbReference type="ARBA" id="ARBA00023125"/>
    </source>
</evidence>
<feature type="compositionally biased region" description="Basic residues" evidence="9">
    <location>
        <begin position="768"/>
        <end position="785"/>
    </location>
</feature>
<dbReference type="InterPro" id="IPR034149">
    <property type="entry name" value="TOPRIM_TopoI"/>
</dbReference>
<dbReference type="PANTHER" id="PTHR42785:SF1">
    <property type="entry name" value="DNA TOPOISOMERASE"/>
    <property type="match status" value="1"/>
</dbReference>
<feature type="site" description="Interaction with DNA" evidence="8">
    <location>
        <position position="33"/>
    </location>
</feature>
<dbReference type="InterPro" id="IPR005733">
    <property type="entry name" value="TopoI_bac-type"/>
</dbReference>
<evidence type="ECO:0000313" key="13">
    <source>
        <dbReference type="Proteomes" id="UP000069135"/>
    </source>
</evidence>
<dbReference type="CDD" id="cd03363">
    <property type="entry name" value="TOPRIM_TopoIA_TopoI"/>
    <property type="match status" value="1"/>
</dbReference>
<evidence type="ECO:0000256" key="4">
    <source>
        <dbReference type="ARBA" id="ARBA00022842"/>
    </source>
</evidence>
<dbReference type="GO" id="GO:0003677">
    <property type="term" value="F:DNA binding"/>
    <property type="evidence" value="ECO:0007669"/>
    <property type="project" value="UniProtKB-KW"/>
</dbReference>
<dbReference type="Gene3D" id="2.70.20.10">
    <property type="entry name" value="Topoisomerase I, domain 3"/>
    <property type="match status" value="1"/>
</dbReference>
<feature type="domain" description="Topo IA-type catalytic" evidence="11">
    <location>
        <begin position="129"/>
        <end position="568"/>
    </location>
</feature>
<dbReference type="KEGG" id="prf:PeribacterA2_1088"/>
<dbReference type="SMART" id="SM00436">
    <property type="entry name" value="TOP1Bc"/>
    <property type="match status" value="1"/>
</dbReference>
<dbReference type="HAMAP" id="MF_00952">
    <property type="entry name" value="Topoisom_1_prok"/>
    <property type="match status" value="1"/>
</dbReference>
<dbReference type="InterPro" id="IPR003601">
    <property type="entry name" value="Topo_IA_2"/>
</dbReference>
<evidence type="ECO:0000256" key="3">
    <source>
        <dbReference type="ARBA" id="ARBA00022723"/>
    </source>
</evidence>
<protein>
    <recommendedName>
        <fullName evidence="8">DNA topoisomerase 1</fullName>
        <ecNumber evidence="8">5.6.2.1</ecNumber>
    </recommendedName>
    <alternativeName>
        <fullName evidence="8">DNA topoisomerase I</fullName>
    </alternativeName>
</protein>
<dbReference type="Gene3D" id="1.10.290.10">
    <property type="entry name" value="Topoisomerase I, domain 4"/>
    <property type="match status" value="1"/>
</dbReference>
<dbReference type="PROSITE" id="PS52039">
    <property type="entry name" value="TOPO_IA_2"/>
    <property type="match status" value="1"/>
</dbReference>
<evidence type="ECO:0000259" key="10">
    <source>
        <dbReference type="PROSITE" id="PS50880"/>
    </source>
</evidence>
<dbReference type="Gene3D" id="3.40.50.140">
    <property type="match status" value="1"/>
</dbReference>
<dbReference type="GO" id="GO:0006265">
    <property type="term" value="P:DNA topological change"/>
    <property type="evidence" value="ECO:0007669"/>
    <property type="project" value="UniProtKB-UniRule"/>
</dbReference>
<feature type="site" description="Interaction with DNA" evidence="8">
    <location>
        <position position="148"/>
    </location>
</feature>
<evidence type="ECO:0000256" key="9">
    <source>
        <dbReference type="SAM" id="MobiDB-lite"/>
    </source>
</evidence>
<dbReference type="CDD" id="cd00186">
    <property type="entry name" value="TOP1Ac"/>
    <property type="match status" value="1"/>
</dbReference>
<dbReference type="STRING" id="1735162.PeribacterB2_1090"/>
<dbReference type="InterPro" id="IPR013824">
    <property type="entry name" value="Topo_IA_cen_sub1"/>
</dbReference>
<accession>A0A0S1SQ34</accession>
<dbReference type="InterPro" id="IPR023405">
    <property type="entry name" value="Topo_IA_core_domain"/>
</dbReference>
<dbReference type="InterPro" id="IPR003602">
    <property type="entry name" value="Topo_IA_DNA-bd_dom"/>
</dbReference>
<feature type="site" description="Interaction with DNA" evidence="8">
    <location>
        <position position="500"/>
    </location>
</feature>
<dbReference type="InterPro" id="IPR006171">
    <property type="entry name" value="TOPRIM_dom"/>
</dbReference>
<dbReference type="Pfam" id="PF13368">
    <property type="entry name" value="Toprim_C_rpt"/>
    <property type="match status" value="3"/>
</dbReference>
<dbReference type="InterPro" id="IPR028612">
    <property type="entry name" value="Topoisom_1_IA"/>
</dbReference>
<comment type="catalytic activity">
    <reaction evidence="1 8">
        <text>ATP-independent breakage of single-stranded DNA, followed by passage and rejoining.</text>
        <dbReference type="EC" id="5.6.2.1"/>
    </reaction>
</comment>
<dbReference type="InterPro" id="IPR013497">
    <property type="entry name" value="Topo_IA_cen"/>
</dbReference>
<dbReference type="InterPro" id="IPR025589">
    <property type="entry name" value="Toprim_C_rpt"/>
</dbReference>
<proteinExistence type="inferred from homology"/>
<dbReference type="Gene3D" id="1.10.460.10">
    <property type="entry name" value="Topoisomerase I, domain 2"/>
    <property type="match status" value="1"/>
</dbReference>
<feature type="active site" description="O-(5'-phospho-DNA)-tyrosine intermediate" evidence="8">
    <location>
        <position position="300"/>
    </location>
</feature>
<gene>
    <name evidence="8" type="primary">topA</name>
    <name evidence="12" type="ORF">PeribacterD1_1088</name>
</gene>
<dbReference type="SUPFAM" id="SSF56712">
    <property type="entry name" value="Prokaryotic type I DNA topoisomerase"/>
    <property type="match status" value="1"/>
</dbReference>
<comment type="similarity">
    <text evidence="2 8">Belongs to the type IA topoisomerase family.</text>
</comment>
<dbReference type="Pfam" id="PF01131">
    <property type="entry name" value="Topoisom_bac"/>
    <property type="match status" value="1"/>
</dbReference>
<feature type="region of interest" description="Disordered" evidence="9">
    <location>
        <begin position="426"/>
        <end position="445"/>
    </location>
</feature>
<dbReference type="PANTHER" id="PTHR42785">
    <property type="entry name" value="DNA TOPOISOMERASE, TYPE IA, CORE"/>
    <property type="match status" value="1"/>
</dbReference>
<dbReference type="PATRIC" id="fig|1735161.3.peg.1066"/>
<sequence>MPSHLVIVESPTKAKTIKRFLGKDFDVEASMGHVRDLPEGSLGVDTEDFSVKYVIPKEKAAVVKRLQKSLDSASDLWIATDEDREGEAIGWHLTEILKRKKKQPIRRIVFHEITKEAIEAAVEHPRKIDEKLVDAQHARRILDRLVGYTLSPFLWKKVYRGLSAGRVQSVAVRIIVDRERAIKAFHAEEYWTVTADLLNGAQQPFSADLKQKDGKKFVPVSDAQAQQVLADLKGASYSVQSLEEKEIKKTPPPPFTTSTLQQEAGRKLGFSVKQTMMVAQQLYEGVDLGKGEGHVGLITYMRTDSVNLSDKALADARETIQQHYGREYILSSPRKYKTKSKGAQEAHEAIRPTEMARVPESLKDVLDHQQLKLYTLIWERAVATQMAEAQLKRVGADIRAGAYTFRATGQTIAFDGYLRVYLEGRDEPESQQSAEEEEDAGMLPPLQEGETLECKSLLPEQHFTKPPPRYTEASLVKKLEEEGIGRPSTYAPTISTVQQRGYIKKEGKQLIPEDIAFTVTDLLTEHFPDIVDLTFTAKMEQSLDDIAESDLKSVTFLRGFYKPFHKLIESKTVEVKKGEVLKDRVIGIDPDTKLEVLARTGRFGPYIQLGRIELKPGEKMKNVPKPKSASIPKTIGKDAITLEQALSLLAFPRVLGEKDGQTIEVHLGRFGPYIKWGKATTSLGKDQEPAQITKEEAIAYLASAKDRKAQAAEPLRSLGQDAATGAEVQVKTGRYGPYVTDGKTNCSLPKRFTPEAVTLEEASDLLAKKRARGPSKWKGRGWGKK</sequence>
<feature type="site" description="Interaction with DNA" evidence="8">
    <location>
        <position position="302"/>
    </location>
</feature>
<dbReference type="EMBL" id="CP013065">
    <property type="protein sequence ID" value="ALM13750.1"/>
    <property type="molecule type" value="Genomic_DNA"/>
</dbReference>
<keyword evidence="3" id="KW-0479">Metal-binding</keyword>
<comment type="subunit">
    <text evidence="8">Monomer.</text>
</comment>
<reference evidence="12 13" key="2">
    <citation type="journal article" date="2016" name="PeerJ">
        <title>Analysis of five complete genome sequences for members of the class Peribacteria in the recently recognized Peregrinibacteria bacterial phylum.</title>
        <authorList>
            <person name="Anantharaman K."/>
            <person name="Brown C.T."/>
            <person name="Burstein D."/>
            <person name="Castelle C.J."/>
            <person name="Probst A.J."/>
            <person name="Thomas B.C."/>
            <person name="Williams K.H."/>
            <person name="Banfield J.F."/>
        </authorList>
    </citation>
    <scope>NUCLEOTIDE SEQUENCE [LARGE SCALE GENOMIC DNA]</scope>
    <source>
        <strain evidence="12">RIFOXYD1_FULL_PER-ii_59_16</strain>
    </source>
</reference>
<dbReference type="EC" id="5.6.2.1" evidence="8"/>
<dbReference type="InterPro" id="IPR013826">
    <property type="entry name" value="Topo_IA_cen_sub3"/>
</dbReference>
<feature type="site" description="Interaction with DNA" evidence="8">
    <location>
        <position position="155"/>
    </location>
</feature>
<organism evidence="12 13">
    <name type="scientific">Candidatus Peribacter riflensis</name>
    <dbReference type="NCBI Taxonomy" id="1735162"/>
    <lineage>
        <taxon>Bacteria</taxon>
        <taxon>Candidatus Peregrinibacteriota</taxon>
        <taxon>Candidatus Peribacteria</taxon>
        <taxon>Candidatus Peribacterales</taxon>
        <taxon>Candidatus Peribacteraceae</taxon>
        <taxon>Candidatus Peribacter</taxon>
    </lineage>
</organism>
<dbReference type="GO" id="GO:0046872">
    <property type="term" value="F:metal ion binding"/>
    <property type="evidence" value="ECO:0007669"/>
    <property type="project" value="UniProtKB-KW"/>
</dbReference>
<feature type="region of interest" description="Disordered" evidence="9">
    <location>
        <begin position="764"/>
        <end position="785"/>
    </location>
</feature>
<dbReference type="InterPro" id="IPR000380">
    <property type="entry name" value="Topo_IA"/>
</dbReference>
<keyword evidence="7 8" id="KW-0413">Isomerase</keyword>
<evidence type="ECO:0000259" key="11">
    <source>
        <dbReference type="PROSITE" id="PS52039"/>
    </source>
</evidence>
<accession>A0A0S1SNT5</accession>
<accession>A0A0S1SXK8</accession>
<evidence type="ECO:0000256" key="8">
    <source>
        <dbReference type="HAMAP-Rule" id="MF_00952"/>
    </source>
</evidence>
<dbReference type="Proteomes" id="UP000069135">
    <property type="component" value="Chromosome"/>
</dbReference>
<accession>A0A0S1SI84</accession>
<feature type="site" description="Interaction with DNA" evidence="8">
    <location>
        <position position="140"/>
    </location>
</feature>
<feature type="region of interest" description="Interaction with DNA" evidence="8">
    <location>
        <begin position="163"/>
        <end position="168"/>
    </location>
</feature>
<keyword evidence="6 8" id="KW-0238">DNA-binding</keyword>
<dbReference type="Pfam" id="PF01751">
    <property type="entry name" value="Toprim"/>
    <property type="match status" value="1"/>
</dbReference>
<accession>A0A0S1STD5</accession>
<dbReference type="InterPro" id="IPR013825">
    <property type="entry name" value="Topo_IA_cen_sub2"/>
</dbReference>
<name>A0A0S1SXK8_9BACT</name>
<keyword evidence="5 8" id="KW-0799">Topoisomerase</keyword>
<evidence type="ECO:0000256" key="1">
    <source>
        <dbReference type="ARBA" id="ARBA00000213"/>
    </source>
</evidence>
<evidence type="ECO:0000313" key="12">
    <source>
        <dbReference type="EMBL" id="ALM13750.1"/>
    </source>
</evidence>
<feature type="site" description="Interaction with DNA" evidence="8">
    <location>
        <position position="139"/>
    </location>
</feature>
<evidence type="ECO:0000256" key="7">
    <source>
        <dbReference type="ARBA" id="ARBA00023235"/>
    </source>
</evidence>
<feature type="site" description="Interaction with DNA" evidence="8">
    <location>
        <position position="143"/>
    </location>
</feature>
<dbReference type="NCBIfam" id="TIGR01051">
    <property type="entry name" value="topA_bact"/>
    <property type="match status" value="1"/>
</dbReference>
<reference evidence="13" key="1">
    <citation type="submission" date="2015-10" db="EMBL/GenBank/DDBJ databases">
        <title>Analysis of five complete genome sequences for members of the class Peribacteria in the recently recognized Peregrinibacteria bacterial phylum.</title>
        <authorList>
            <person name="Anantharaman K."/>
            <person name="Brown C.T."/>
            <person name="Burstein D."/>
            <person name="Castelle C.J."/>
            <person name="Probst A.J."/>
            <person name="Thomas B.C."/>
            <person name="Williams K.H."/>
            <person name="Banfield J.F."/>
        </authorList>
    </citation>
    <scope>NUCLEOTIDE SEQUENCE [LARGE SCALE GENOMIC DNA]</scope>
</reference>
<evidence type="ECO:0000256" key="2">
    <source>
        <dbReference type="ARBA" id="ARBA00009446"/>
    </source>
</evidence>
<dbReference type="SMART" id="SM00493">
    <property type="entry name" value="TOPRIM"/>
    <property type="match status" value="1"/>
</dbReference>
<dbReference type="PROSITE" id="PS50880">
    <property type="entry name" value="TOPRIM"/>
    <property type="match status" value="1"/>
</dbReference>
<feature type="domain" description="Toprim" evidence="10">
    <location>
        <begin position="3"/>
        <end position="114"/>
    </location>
</feature>
<evidence type="ECO:0000256" key="5">
    <source>
        <dbReference type="ARBA" id="ARBA00023029"/>
    </source>
</evidence>